<name>A0A6A6QV34_9PEZI</name>
<dbReference type="Proteomes" id="UP000799750">
    <property type="component" value="Unassembled WGS sequence"/>
</dbReference>
<evidence type="ECO:0000313" key="1">
    <source>
        <dbReference type="EMBL" id="KAF2496046.1"/>
    </source>
</evidence>
<keyword evidence="2" id="KW-1185">Reference proteome</keyword>
<dbReference type="EMBL" id="MU004188">
    <property type="protein sequence ID" value="KAF2496046.1"/>
    <property type="molecule type" value="Genomic_DNA"/>
</dbReference>
<proteinExistence type="predicted"/>
<sequence>MGIAPMRLPSFTPLLPSFISTSSPALVVRPVLRPLPSYCGLLVMGIGAICVWKQASGLRAGICWQGQPSQGLYAIVMSLYTSSLIGARARTRLPVLSRAQKRFLPHLPQHWNPDTSLPQYLRKDWEVLTEREISSNSPGGINGKLSTDALDRKWFSTQNAYFSINVWRKRR</sequence>
<reference evidence="1" key="1">
    <citation type="journal article" date="2020" name="Stud. Mycol.">
        <title>101 Dothideomycetes genomes: a test case for predicting lifestyles and emergence of pathogens.</title>
        <authorList>
            <person name="Haridas S."/>
            <person name="Albert R."/>
            <person name="Binder M."/>
            <person name="Bloem J."/>
            <person name="Labutti K."/>
            <person name="Salamov A."/>
            <person name="Andreopoulos B."/>
            <person name="Baker S."/>
            <person name="Barry K."/>
            <person name="Bills G."/>
            <person name="Bluhm B."/>
            <person name="Cannon C."/>
            <person name="Castanera R."/>
            <person name="Culley D."/>
            <person name="Daum C."/>
            <person name="Ezra D."/>
            <person name="Gonzalez J."/>
            <person name="Henrissat B."/>
            <person name="Kuo A."/>
            <person name="Liang C."/>
            <person name="Lipzen A."/>
            <person name="Lutzoni F."/>
            <person name="Magnuson J."/>
            <person name="Mondo S."/>
            <person name="Nolan M."/>
            <person name="Ohm R."/>
            <person name="Pangilinan J."/>
            <person name="Park H.-J."/>
            <person name="Ramirez L."/>
            <person name="Alfaro M."/>
            <person name="Sun H."/>
            <person name="Tritt A."/>
            <person name="Yoshinaga Y."/>
            <person name="Zwiers L.-H."/>
            <person name="Turgeon B."/>
            <person name="Goodwin S."/>
            <person name="Spatafora J."/>
            <person name="Crous P."/>
            <person name="Grigoriev I."/>
        </authorList>
    </citation>
    <scope>NUCLEOTIDE SEQUENCE</scope>
    <source>
        <strain evidence="1">CBS 269.34</strain>
    </source>
</reference>
<gene>
    <name evidence="1" type="ORF">BU16DRAFT_365093</name>
</gene>
<accession>A0A6A6QV34</accession>
<evidence type="ECO:0000313" key="2">
    <source>
        <dbReference type="Proteomes" id="UP000799750"/>
    </source>
</evidence>
<protein>
    <submittedName>
        <fullName evidence="1">Uncharacterized protein</fullName>
    </submittedName>
</protein>
<organism evidence="1 2">
    <name type="scientific">Lophium mytilinum</name>
    <dbReference type="NCBI Taxonomy" id="390894"/>
    <lineage>
        <taxon>Eukaryota</taxon>
        <taxon>Fungi</taxon>
        <taxon>Dikarya</taxon>
        <taxon>Ascomycota</taxon>
        <taxon>Pezizomycotina</taxon>
        <taxon>Dothideomycetes</taxon>
        <taxon>Pleosporomycetidae</taxon>
        <taxon>Mytilinidiales</taxon>
        <taxon>Mytilinidiaceae</taxon>
        <taxon>Lophium</taxon>
    </lineage>
</organism>
<dbReference type="AlphaFoldDB" id="A0A6A6QV34"/>